<feature type="compositionally biased region" description="Low complexity" evidence="1">
    <location>
        <begin position="28"/>
        <end position="44"/>
    </location>
</feature>
<feature type="region of interest" description="Disordered" evidence="1">
    <location>
        <begin position="221"/>
        <end position="243"/>
    </location>
</feature>
<feature type="non-terminal residue" evidence="2">
    <location>
        <position position="243"/>
    </location>
</feature>
<dbReference type="EMBL" id="KZ308138">
    <property type="protein sequence ID" value="KAG8222597.1"/>
    <property type="molecule type" value="Genomic_DNA"/>
</dbReference>
<proteinExistence type="predicted"/>
<name>A0A8K0JVF3_LADFU</name>
<sequence>MKKEDRGKHATVGSVRIGSAVAGPAGSLQQSKKPLQQKNPLPFQIYSETSREEPYSRVKMDTLPSAKVTNRENMLKPGKWTTPASKKSSDTTHVPLRTPFKVHEDISSDPGVTTPRGTSFTENALKPRKALKDEFDCPVAIFEPPDPTKIPMYCKDKVYSGGVEFSLEEIRAIRYYEVERKRQKAALEDQENIPISDYKDVDEQNEETFKMEYDDLLVATTSNEDIPQTPEYKNPKINQLESD</sequence>
<evidence type="ECO:0000313" key="2">
    <source>
        <dbReference type="EMBL" id="KAG8222597.1"/>
    </source>
</evidence>
<accession>A0A8K0JVF3</accession>
<reference evidence="2" key="2">
    <citation type="submission" date="2017-10" db="EMBL/GenBank/DDBJ databases">
        <title>Ladona fulva Genome sequencing and assembly.</title>
        <authorList>
            <person name="Murali S."/>
            <person name="Richards S."/>
            <person name="Bandaranaike D."/>
            <person name="Bellair M."/>
            <person name="Blankenburg K."/>
            <person name="Chao H."/>
            <person name="Dinh H."/>
            <person name="Doddapaneni H."/>
            <person name="Dugan-Rocha S."/>
            <person name="Elkadiri S."/>
            <person name="Gnanaolivu R."/>
            <person name="Hernandez B."/>
            <person name="Skinner E."/>
            <person name="Javaid M."/>
            <person name="Lee S."/>
            <person name="Li M."/>
            <person name="Ming W."/>
            <person name="Munidasa M."/>
            <person name="Muniz J."/>
            <person name="Nguyen L."/>
            <person name="Hughes D."/>
            <person name="Osuji N."/>
            <person name="Pu L.-L."/>
            <person name="Puazo M."/>
            <person name="Qu C."/>
            <person name="Quiroz J."/>
            <person name="Raj R."/>
            <person name="Weissenberger G."/>
            <person name="Xin Y."/>
            <person name="Zou X."/>
            <person name="Han Y."/>
            <person name="Worley K."/>
            <person name="Muzny D."/>
            <person name="Gibbs R."/>
        </authorList>
    </citation>
    <scope>NUCLEOTIDE SEQUENCE</scope>
    <source>
        <strain evidence="2">Sampled in the wild</strain>
    </source>
</reference>
<protein>
    <submittedName>
        <fullName evidence="2">Uncharacterized protein</fullName>
    </submittedName>
</protein>
<dbReference type="OrthoDB" id="248495at2759"/>
<dbReference type="Proteomes" id="UP000792457">
    <property type="component" value="Unassembled WGS sequence"/>
</dbReference>
<comment type="caution">
    <text evidence="2">The sequence shown here is derived from an EMBL/GenBank/DDBJ whole genome shotgun (WGS) entry which is preliminary data.</text>
</comment>
<organism evidence="2 3">
    <name type="scientific">Ladona fulva</name>
    <name type="common">Scarce chaser dragonfly</name>
    <name type="synonym">Libellula fulva</name>
    <dbReference type="NCBI Taxonomy" id="123851"/>
    <lineage>
        <taxon>Eukaryota</taxon>
        <taxon>Metazoa</taxon>
        <taxon>Ecdysozoa</taxon>
        <taxon>Arthropoda</taxon>
        <taxon>Hexapoda</taxon>
        <taxon>Insecta</taxon>
        <taxon>Pterygota</taxon>
        <taxon>Palaeoptera</taxon>
        <taxon>Odonata</taxon>
        <taxon>Epiprocta</taxon>
        <taxon>Anisoptera</taxon>
        <taxon>Libelluloidea</taxon>
        <taxon>Libellulidae</taxon>
        <taxon>Ladona</taxon>
    </lineage>
</organism>
<reference evidence="2" key="1">
    <citation type="submission" date="2013-04" db="EMBL/GenBank/DDBJ databases">
        <authorList>
            <person name="Qu J."/>
            <person name="Murali S.C."/>
            <person name="Bandaranaike D."/>
            <person name="Bellair M."/>
            <person name="Blankenburg K."/>
            <person name="Chao H."/>
            <person name="Dinh H."/>
            <person name="Doddapaneni H."/>
            <person name="Downs B."/>
            <person name="Dugan-Rocha S."/>
            <person name="Elkadiri S."/>
            <person name="Gnanaolivu R.D."/>
            <person name="Hernandez B."/>
            <person name="Javaid M."/>
            <person name="Jayaseelan J.C."/>
            <person name="Lee S."/>
            <person name="Li M."/>
            <person name="Ming W."/>
            <person name="Munidasa M."/>
            <person name="Muniz J."/>
            <person name="Nguyen L."/>
            <person name="Ongeri F."/>
            <person name="Osuji N."/>
            <person name="Pu L.-L."/>
            <person name="Puazo M."/>
            <person name="Qu C."/>
            <person name="Quiroz J."/>
            <person name="Raj R."/>
            <person name="Weissenberger G."/>
            <person name="Xin Y."/>
            <person name="Zou X."/>
            <person name="Han Y."/>
            <person name="Richards S."/>
            <person name="Worley K."/>
            <person name="Muzny D."/>
            <person name="Gibbs R."/>
        </authorList>
    </citation>
    <scope>NUCLEOTIDE SEQUENCE</scope>
    <source>
        <strain evidence="2">Sampled in the wild</strain>
    </source>
</reference>
<evidence type="ECO:0000256" key="1">
    <source>
        <dbReference type="SAM" id="MobiDB-lite"/>
    </source>
</evidence>
<gene>
    <name evidence="2" type="ORF">J437_LFUL002590</name>
</gene>
<evidence type="ECO:0000313" key="3">
    <source>
        <dbReference type="Proteomes" id="UP000792457"/>
    </source>
</evidence>
<keyword evidence="3" id="KW-1185">Reference proteome</keyword>
<dbReference type="AlphaFoldDB" id="A0A8K0JVF3"/>
<feature type="compositionally biased region" description="Basic and acidic residues" evidence="1">
    <location>
        <begin position="49"/>
        <end position="60"/>
    </location>
</feature>
<feature type="region of interest" description="Disordered" evidence="1">
    <location>
        <begin position="1"/>
        <end position="125"/>
    </location>
</feature>